<name>A0A7W4UNZ5_9MICO</name>
<gene>
    <name evidence="2" type="ORF">FHX72_002090</name>
</gene>
<evidence type="ECO:0000313" key="3">
    <source>
        <dbReference type="Proteomes" id="UP000545286"/>
    </source>
</evidence>
<evidence type="ECO:0000256" key="1">
    <source>
        <dbReference type="SAM" id="MobiDB-lite"/>
    </source>
</evidence>
<evidence type="ECO:0000313" key="2">
    <source>
        <dbReference type="EMBL" id="MBB2957945.1"/>
    </source>
</evidence>
<comment type="caution">
    <text evidence="2">The sequence shown here is derived from an EMBL/GenBank/DDBJ whole genome shotgun (WGS) entry which is preliminary data.</text>
</comment>
<dbReference type="AlphaFoldDB" id="A0A7W4UNZ5"/>
<dbReference type="EMBL" id="JACHWJ010000003">
    <property type="protein sequence ID" value="MBB2957945.1"/>
    <property type="molecule type" value="Genomic_DNA"/>
</dbReference>
<proteinExistence type="predicted"/>
<organism evidence="2 3">
    <name type="scientific">Pseudoclavibacter helvolus</name>
    <dbReference type="NCBI Taxonomy" id="255205"/>
    <lineage>
        <taxon>Bacteria</taxon>
        <taxon>Bacillati</taxon>
        <taxon>Actinomycetota</taxon>
        <taxon>Actinomycetes</taxon>
        <taxon>Micrococcales</taxon>
        <taxon>Microbacteriaceae</taxon>
        <taxon>Pseudoclavibacter</taxon>
    </lineage>
</organism>
<accession>A0A7W4UNZ5</accession>
<dbReference type="Proteomes" id="UP000545286">
    <property type="component" value="Unassembled WGS sequence"/>
</dbReference>
<sequence length="84" mass="9312">MGSGERLSAPSNRMRSYARSHGEPLTEVAQRIIDFELDLYRPSARFRVVIGVSPHPQGIPFVHLKNSATGCIFRGSHTLPLARP</sequence>
<keyword evidence="3" id="KW-1185">Reference proteome</keyword>
<feature type="region of interest" description="Disordered" evidence="1">
    <location>
        <begin position="1"/>
        <end position="23"/>
    </location>
</feature>
<reference evidence="2 3" key="1">
    <citation type="submission" date="2020-08" db="EMBL/GenBank/DDBJ databases">
        <title>Sequencing the genomes of 1000 actinobacteria strains.</title>
        <authorList>
            <person name="Klenk H.-P."/>
        </authorList>
    </citation>
    <scope>NUCLEOTIDE SEQUENCE [LARGE SCALE GENOMIC DNA]</scope>
    <source>
        <strain evidence="2 3">DSM 20419</strain>
    </source>
</reference>
<protein>
    <submittedName>
        <fullName evidence="2">Uncharacterized protein</fullName>
    </submittedName>
</protein>